<name>A0A1Y1RVD3_9SPIO</name>
<proteinExistence type="predicted"/>
<organism evidence="1 2">
    <name type="scientific">Marispirochaeta aestuarii</name>
    <dbReference type="NCBI Taxonomy" id="1963862"/>
    <lineage>
        <taxon>Bacteria</taxon>
        <taxon>Pseudomonadati</taxon>
        <taxon>Spirochaetota</taxon>
        <taxon>Spirochaetia</taxon>
        <taxon>Spirochaetales</taxon>
        <taxon>Spirochaetaceae</taxon>
        <taxon>Marispirochaeta</taxon>
    </lineage>
</organism>
<sequence>MNTLQCNTGRTDINHISTETSLAHWPLPTYPRLDTCLISIPLDTVNEIELDSLIENTTTVNGDKIVRAVLKVAPIHLPYGVRGINIEKDQVLIELSAKILQDRYFDLINRNTIELALHRLNECPSITLNINKVLDSARAFRCDSTTDIWTSQYPLDYIAALRLSVINPKYRKELYGRDESVVYLARTKSRQRRLIVYWKYPEMLRDRKLSQFLKPTDFFPVIRIEHNLKTFQDIRAAFKIKDICLADILNSQHNPNIALFNRINPEYPRLIDPKSTQHRFSDIEKQEGRISILKKFDYDLESVKAFIRANVKGNTSAYTKRYIQLKSQLFSDQDESGEILIRELKQKIISAWRCPA</sequence>
<comment type="caution">
    <text evidence="1">The sequence shown here is derived from an EMBL/GenBank/DDBJ whole genome shotgun (WGS) entry which is preliminary data.</text>
</comment>
<evidence type="ECO:0000313" key="2">
    <source>
        <dbReference type="Proteomes" id="UP000192343"/>
    </source>
</evidence>
<dbReference type="STRING" id="1963862.B4O97_13960"/>
<protein>
    <submittedName>
        <fullName evidence="1">Uncharacterized protein</fullName>
    </submittedName>
</protein>
<evidence type="ECO:0000313" key="1">
    <source>
        <dbReference type="EMBL" id="ORC33989.1"/>
    </source>
</evidence>
<accession>A0A1Y1RVD3</accession>
<dbReference type="AlphaFoldDB" id="A0A1Y1RVD3"/>
<keyword evidence="2" id="KW-1185">Reference proteome</keyword>
<dbReference type="EMBL" id="MWQY01000016">
    <property type="protein sequence ID" value="ORC33989.1"/>
    <property type="molecule type" value="Genomic_DNA"/>
</dbReference>
<dbReference type="OrthoDB" id="1046597at2"/>
<dbReference type="RefSeq" id="WP_083051726.1">
    <property type="nucleotide sequence ID" value="NZ_MWQY01000016.1"/>
</dbReference>
<reference evidence="1 2" key="1">
    <citation type="submission" date="2017-03" db="EMBL/GenBank/DDBJ databases">
        <title>Draft Genome sequence of Marispirochaeta sp. strain JC444.</title>
        <authorList>
            <person name="Shivani Y."/>
            <person name="Subhash Y."/>
            <person name="Sasikala C."/>
            <person name="Ramana C."/>
        </authorList>
    </citation>
    <scope>NUCLEOTIDE SEQUENCE [LARGE SCALE GENOMIC DNA]</scope>
    <source>
        <strain evidence="1 2">JC444</strain>
    </source>
</reference>
<gene>
    <name evidence="1" type="ORF">B4O97_13960</name>
</gene>
<dbReference type="Proteomes" id="UP000192343">
    <property type="component" value="Unassembled WGS sequence"/>
</dbReference>